<reference evidence="1" key="1">
    <citation type="submission" date="2021-11" db="EMBL/GenBank/DDBJ databases">
        <title>Legionella maioricencis sp. nov., a new species isolated from hot water samples in Mallorca.</title>
        <authorList>
            <person name="Crespi S."/>
            <person name="Drasar V."/>
            <person name="Salva-Serra F."/>
            <person name="Jaen-Luchoro D."/>
            <person name="Pineiro-Iglesias B."/>
            <person name="Aliaga F."/>
            <person name="Fernandez-Juarez V."/>
            <person name="Coll G."/>
            <person name="Moore E.R.B."/>
            <person name="Bennasar-Figueras A."/>
        </authorList>
    </citation>
    <scope>NUCLEOTIDE SEQUENCE</scope>
    <source>
        <strain evidence="1">HCPI-6</strain>
    </source>
</reference>
<name>A0A9X2D1P2_9GAMM</name>
<dbReference type="Proteomes" id="UP001139721">
    <property type="component" value="Unassembled WGS sequence"/>
</dbReference>
<dbReference type="EMBL" id="JAJKBJ010000015">
    <property type="protein sequence ID" value="MCL9684866.1"/>
    <property type="molecule type" value="Genomic_DNA"/>
</dbReference>
<dbReference type="AlphaFoldDB" id="A0A9X2D1P2"/>
<accession>A0A9X2D1P2</accession>
<organism evidence="1 2">
    <name type="scientific">Legionella maioricensis</name>
    <dbReference type="NCBI Taxonomy" id="2896528"/>
    <lineage>
        <taxon>Bacteria</taxon>
        <taxon>Pseudomonadati</taxon>
        <taxon>Pseudomonadota</taxon>
        <taxon>Gammaproteobacteria</taxon>
        <taxon>Legionellales</taxon>
        <taxon>Legionellaceae</taxon>
        <taxon>Legionella</taxon>
    </lineage>
</organism>
<dbReference type="RefSeq" id="WP_250424411.1">
    <property type="nucleotide sequence ID" value="NZ_JAJKBJ010000015.1"/>
</dbReference>
<sequence>MSQDVFMKKTMMFLLIGISPLFLTGCITGTGYSSNNNYIHNRYRDIHADGLSDASYNLGYGRLGYVMNDYGFGGYDGGYYSRDWITR</sequence>
<proteinExistence type="predicted"/>
<evidence type="ECO:0000313" key="1">
    <source>
        <dbReference type="EMBL" id="MCL9684866.1"/>
    </source>
</evidence>
<keyword evidence="2" id="KW-1185">Reference proteome</keyword>
<protein>
    <submittedName>
        <fullName evidence="1">Uncharacterized protein</fullName>
    </submittedName>
</protein>
<gene>
    <name evidence="1" type="ORF">LOX96_12240</name>
</gene>
<evidence type="ECO:0000313" key="2">
    <source>
        <dbReference type="Proteomes" id="UP001139721"/>
    </source>
</evidence>
<comment type="caution">
    <text evidence="1">The sequence shown here is derived from an EMBL/GenBank/DDBJ whole genome shotgun (WGS) entry which is preliminary data.</text>
</comment>